<evidence type="ECO:0000256" key="5">
    <source>
        <dbReference type="ARBA" id="ARBA00022827"/>
    </source>
</evidence>
<dbReference type="GO" id="GO:0005829">
    <property type="term" value="C:cytosol"/>
    <property type="evidence" value="ECO:0007669"/>
    <property type="project" value="TreeGrafter"/>
</dbReference>
<dbReference type="InterPro" id="IPR023173">
    <property type="entry name" value="NADPH_Cyt_P450_Rdtase_alpha"/>
</dbReference>
<dbReference type="PRINTS" id="PR00369">
    <property type="entry name" value="FLAVODOXIN"/>
</dbReference>
<evidence type="ECO:0000256" key="4">
    <source>
        <dbReference type="ARBA" id="ARBA00022643"/>
    </source>
</evidence>
<dbReference type="PROSITE" id="PS51384">
    <property type="entry name" value="FAD_FR"/>
    <property type="match status" value="1"/>
</dbReference>
<dbReference type="Gene3D" id="1.20.990.10">
    <property type="entry name" value="NADPH-cytochrome p450 Reductase, Chain A, domain 3"/>
    <property type="match status" value="1"/>
</dbReference>
<accession>A0A196SNP5</accession>
<keyword evidence="6" id="KW-0521">NADP</keyword>
<comment type="cofactor">
    <cofactor evidence="2">
        <name>FAD</name>
        <dbReference type="ChEBI" id="CHEBI:57692"/>
    </cofactor>
</comment>
<dbReference type="InterPro" id="IPR001709">
    <property type="entry name" value="Flavoprot_Pyr_Nucl_cyt_Rdtase"/>
</dbReference>
<dbReference type="Gene3D" id="2.40.30.10">
    <property type="entry name" value="Translation factors"/>
    <property type="match status" value="1"/>
</dbReference>
<comment type="caution">
    <text evidence="10">The sequence shown here is derived from an EMBL/GenBank/DDBJ whole genome shotgun (WGS) entry which is preliminary data.</text>
</comment>
<gene>
    <name evidence="10" type="ORF">AV274_0807</name>
</gene>
<dbReference type="InterPro" id="IPR001226">
    <property type="entry name" value="Flavodoxin_CS"/>
</dbReference>
<evidence type="ECO:0000256" key="7">
    <source>
        <dbReference type="ARBA" id="ARBA00023002"/>
    </source>
</evidence>
<dbReference type="InterPro" id="IPR017927">
    <property type="entry name" value="FAD-bd_FR_type"/>
</dbReference>
<dbReference type="AlphaFoldDB" id="A0A196SNP5"/>
<dbReference type="Gene3D" id="3.40.50.360">
    <property type="match status" value="1"/>
</dbReference>
<dbReference type="PROSITE" id="PS00201">
    <property type="entry name" value="FLAVODOXIN"/>
    <property type="match status" value="1"/>
</dbReference>
<dbReference type="InterPro" id="IPR017938">
    <property type="entry name" value="Riboflavin_synthase-like_b-brl"/>
</dbReference>
<reference evidence="10 11" key="1">
    <citation type="submission" date="2016-05" db="EMBL/GenBank/DDBJ databases">
        <title>Nuclear genome of Blastocystis sp. subtype 1 NandII.</title>
        <authorList>
            <person name="Gentekaki E."/>
            <person name="Curtis B."/>
            <person name="Stairs C."/>
            <person name="Eme L."/>
            <person name="Herman E."/>
            <person name="Klimes V."/>
            <person name="Arias M.C."/>
            <person name="Elias M."/>
            <person name="Hilliou F."/>
            <person name="Klute M."/>
            <person name="Malik S.-B."/>
            <person name="Pightling A."/>
            <person name="Rachubinski R."/>
            <person name="Salas D."/>
            <person name="Schlacht A."/>
            <person name="Suga H."/>
            <person name="Archibald J."/>
            <person name="Ball S.G."/>
            <person name="Clark G."/>
            <person name="Dacks J."/>
            <person name="Van Der Giezen M."/>
            <person name="Tsaousis A."/>
            <person name="Roger A."/>
        </authorList>
    </citation>
    <scope>NUCLEOTIDE SEQUENCE [LARGE SCALE GENOMIC DNA]</scope>
    <source>
        <strain evidence="11">ATCC 50177 / NandII</strain>
    </source>
</reference>
<dbReference type="InterPro" id="IPR008254">
    <property type="entry name" value="Flavodoxin/NO_synth"/>
</dbReference>
<evidence type="ECO:0000259" key="8">
    <source>
        <dbReference type="PROSITE" id="PS50902"/>
    </source>
</evidence>
<dbReference type="GO" id="GO:0010181">
    <property type="term" value="F:FMN binding"/>
    <property type="evidence" value="ECO:0007669"/>
    <property type="project" value="InterPro"/>
</dbReference>
<dbReference type="Pfam" id="PF00667">
    <property type="entry name" value="FAD_binding_1"/>
    <property type="match status" value="1"/>
</dbReference>
<dbReference type="GO" id="GO:0004783">
    <property type="term" value="F:sulfite reductase (NADPH) activity"/>
    <property type="evidence" value="ECO:0007669"/>
    <property type="project" value="TreeGrafter"/>
</dbReference>
<evidence type="ECO:0000256" key="1">
    <source>
        <dbReference type="ARBA" id="ARBA00001917"/>
    </source>
</evidence>
<dbReference type="InterPro" id="IPR029039">
    <property type="entry name" value="Flavoprotein-like_sf"/>
</dbReference>
<dbReference type="InterPro" id="IPR003097">
    <property type="entry name" value="CysJ-like_FAD-binding"/>
</dbReference>
<dbReference type="InterPro" id="IPR001433">
    <property type="entry name" value="OxRdtase_FAD/NAD-bd"/>
</dbReference>
<keyword evidence="11" id="KW-1185">Reference proteome</keyword>
<keyword evidence="4" id="KW-0288">FMN</keyword>
<dbReference type="Pfam" id="PF00258">
    <property type="entry name" value="Flavodoxin_1"/>
    <property type="match status" value="1"/>
</dbReference>
<evidence type="ECO:0000313" key="10">
    <source>
        <dbReference type="EMBL" id="OAO17464.1"/>
    </source>
</evidence>
<dbReference type="STRING" id="478820.A0A196SNP5"/>
<dbReference type="PRINTS" id="PR00371">
    <property type="entry name" value="FPNCR"/>
</dbReference>
<name>A0A196SNP5_BLAHN</name>
<evidence type="ECO:0000259" key="9">
    <source>
        <dbReference type="PROSITE" id="PS51384"/>
    </source>
</evidence>
<feature type="domain" description="FAD-binding FR-type" evidence="9">
    <location>
        <begin position="223"/>
        <end position="457"/>
    </location>
</feature>
<dbReference type="EMBL" id="LXWW01000029">
    <property type="protein sequence ID" value="OAO17464.1"/>
    <property type="molecule type" value="Genomic_DNA"/>
</dbReference>
<comment type="cofactor">
    <cofactor evidence="1">
        <name>FMN</name>
        <dbReference type="ChEBI" id="CHEBI:58210"/>
    </cofactor>
</comment>
<dbReference type="InterPro" id="IPR001094">
    <property type="entry name" value="Flavdoxin-like"/>
</dbReference>
<dbReference type="PANTHER" id="PTHR19384:SF109">
    <property type="entry name" value="SULFITE REDUCTASE [NADPH] FLAVOPROTEIN COMPONENT"/>
    <property type="match status" value="1"/>
</dbReference>
<dbReference type="InterPro" id="IPR039261">
    <property type="entry name" value="FNR_nucleotide-bd"/>
</dbReference>
<proteinExistence type="predicted"/>
<dbReference type="Proteomes" id="UP000078348">
    <property type="component" value="Unassembled WGS sequence"/>
</dbReference>
<dbReference type="Pfam" id="PF00175">
    <property type="entry name" value="NAD_binding_1"/>
    <property type="match status" value="1"/>
</dbReference>
<organism evidence="10 11">
    <name type="scientific">Blastocystis sp. subtype 1 (strain ATCC 50177 / NandII)</name>
    <dbReference type="NCBI Taxonomy" id="478820"/>
    <lineage>
        <taxon>Eukaryota</taxon>
        <taxon>Sar</taxon>
        <taxon>Stramenopiles</taxon>
        <taxon>Bigyra</taxon>
        <taxon>Opalozoa</taxon>
        <taxon>Opalinata</taxon>
        <taxon>Blastocystidae</taxon>
        <taxon>Blastocystis</taxon>
    </lineage>
</organism>
<dbReference type="SUPFAM" id="SSF63380">
    <property type="entry name" value="Riboflavin synthase domain-like"/>
    <property type="match status" value="1"/>
</dbReference>
<dbReference type="GO" id="GO:0009055">
    <property type="term" value="F:electron transfer activity"/>
    <property type="evidence" value="ECO:0007669"/>
    <property type="project" value="InterPro"/>
</dbReference>
<protein>
    <submittedName>
        <fullName evidence="10">Sulfite reductase (NADPH) flavoprotein alpha-component</fullName>
    </submittedName>
</protein>
<dbReference type="Gene3D" id="3.40.50.80">
    <property type="entry name" value="Nucleotide-binding domain of ferredoxin-NADP reductase (FNR) module"/>
    <property type="match status" value="1"/>
</dbReference>
<dbReference type="GO" id="GO:0050660">
    <property type="term" value="F:flavin adenine dinucleotide binding"/>
    <property type="evidence" value="ECO:0007669"/>
    <property type="project" value="TreeGrafter"/>
</dbReference>
<dbReference type="PROSITE" id="PS50902">
    <property type="entry name" value="FLAVODOXIN_LIKE"/>
    <property type="match status" value="1"/>
</dbReference>
<dbReference type="OrthoDB" id="1856718at2759"/>
<evidence type="ECO:0000256" key="2">
    <source>
        <dbReference type="ARBA" id="ARBA00001974"/>
    </source>
</evidence>
<evidence type="ECO:0000256" key="6">
    <source>
        <dbReference type="ARBA" id="ARBA00022857"/>
    </source>
</evidence>
<keyword evidence="3" id="KW-0285">Flavoprotein</keyword>
<keyword evidence="5" id="KW-0274">FAD</keyword>
<dbReference type="SUPFAM" id="SSF52218">
    <property type="entry name" value="Flavoproteins"/>
    <property type="match status" value="1"/>
</dbReference>
<evidence type="ECO:0000256" key="3">
    <source>
        <dbReference type="ARBA" id="ARBA00022630"/>
    </source>
</evidence>
<sequence>MLSHCLSQRGLIRMWKQTASLPSLLSCRFNSPSRSFSISQRPERLTILYGSESGNTENLAKQLSEDLERRGIDCDVETMNDFDIDKLQNGKHFLFLTSTAGQGEFPRNAKSFYESLSKLKEGSLSDIVYGVFGLGDHGYVNFNKAAKDLEKMLRVLGGNNLLAMGLGDDRDDEKYETKFYEWLPSLYKALHCEKVVKEVPPTPKYTATLSKTPQGTLKPFKPLRSHMLPLISTHRLTPEGYDRDIRQFTVDLTGTRVKYNVGDTLGIYPRNHAGDVEALLRDLSLNGDDFVKIQKGSQIRRSLLPANTTIRTLFTEVLDVFGRPTRRFYSLLSRFATDPKEKVELESLMTNEGVSLLKSLIAETVTYADVLRRFPSAKPSLPFLLEMIPTMKPRFYSIASSPLMSPTAIELCIVGVDWTTPTGKRRHGQCTSYLHDLHADGKTAIRAVVAPGTMHLPEDTKTPVIMAGLGTGIAPFKAITEQRVAQARAGSEMGETALFYGCRYRKEFVYGDLWKKYHEEGVLTHVIPAFSREQSYKIYVQDKIRENAEMVTDLLMHKGGYFYYCGLAGRAPDAIRKGLMDAFVKVEGISEDKADVYLSQMEDDGRYNLECW</sequence>
<dbReference type="PANTHER" id="PTHR19384">
    <property type="entry name" value="NITRIC OXIDE SYNTHASE-RELATED"/>
    <property type="match status" value="1"/>
</dbReference>
<keyword evidence="7" id="KW-0560">Oxidoreductase</keyword>
<evidence type="ECO:0000313" key="11">
    <source>
        <dbReference type="Proteomes" id="UP000078348"/>
    </source>
</evidence>
<dbReference type="SUPFAM" id="SSF52343">
    <property type="entry name" value="Ferredoxin reductase-like, C-terminal NADP-linked domain"/>
    <property type="match status" value="1"/>
</dbReference>
<feature type="domain" description="Flavodoxin-like" evidence="8">
    <location>
        <begin position="45"/>
        <end position="187"/>
    </location>
</feature>